<sequence length="53" mass="5852">MGLGDSCPALSQDRPEDYGVLTYVDEDGEEKIVKDHETIALMEMLEAGIQPLK</sequence>
<keyword evidence="2" id="KW-1185">Reference proteome</keyword>
<accession>A0A6I2GF46</accession>
<name>A0A6I2GF46_9LACT</name>
<proteinExistence type="predicted"/>
<organism evidence="1 2">
    <name type="scientific">Fundicoccus ignavus</name>
    <dbReference type="NCBI Taxonomy" id="2664442"/>
    <lineage>
        <taxon>Bacteria</taxon>
        <taxon>Bacillati</taxon>
        <taxon>Bacillota</taxon>
        <taxon>Bacilli</taxon>
        <taxon>Lactobacillales</taxon>
        <taxon>Aerococcaceae</taxon>
        <taxon>Fundicoccus</taxon>
    </lineage>
</organism>
<gene>
    <name evidence="1" type="ORF">GIY09_01025</name>
</gene>
<dbReference type="EMBL" id="WJQS01000001">
    <property type="protein sequence ID" value="MRI84482.1"/>
    <property type="molecule type" value="Genomic_DNA"/>
</dbReference>
<reference evidence="1 2" key="1">
    <citation type="submission" date="2019-11" db="EMBL/GenBank/DDBJ databases">
        <title>Characterisation of Fundicoccus ignavus gen. nov. sp. nov., a novel genus of the family Aerococcaceae isolated from bulk tank milk.</title>
        <authorList>
            <person name="Siebert A."/>
            <person name="Huptas C."/>
            <person name="Wenning M."/>
            <person name="Scherer S."/>
            <person name="Doll E.V."/>
        </authorList>
    </citation>
    <scope>NUCLEOTIDE SEQUENCE [LARGE SCALE GENOMIC DNA]</scope>
    <source>
        <strain evidence="1 2">WS4759</strain>
    </source>
</reference>
<evidence type="ECO:0000313" key="1">
    <source>
        <dbReference type="EMBL" id="MRI84482.1"/>
    </source>
</evidence>
<dbReference type="AlphaFoldDB" id="A0A6I2GF46"/>
<dbReference type="Proteomes" id="UP000430975">
    <property type="component" value="Unassembled WGS sequence"/>
</dbReference>
<dbReference type="RefSeq" id="WP_153862945.1">
    <property type="nucleotide sequence ID" value="NZ_WJQS01000001.1"/>
</dbReference>
<protein>
    <submittedName>
        <fullName evidence="1">Uncharacterized protein</fullName>
    </submittedName>
</protein>
<comment type="caution">
    <text evidence="1">The sequence shown here is derived from an EMBL/GenBank/DDBJ whole genome shotgun (WGS) entry which is preliminary data.</text>
</comment>
<evidence type="ECO:0000313" key="2">
    <source>
        <dbReference type="Proteomes" id="UP000430975"/>
    </source>
</evidence>